<feature type="repeat" description="PPR" evidence="2">
    <location>
        <begin position="519"/>
        <end position="554"/>
    </location>
</feature>
<dbReference type="OrthoDB" id="1908178at2759"/>
<dbReference type="Gene3D" id="1.25.40.10">
    <property type="entry name" value="Tetratricopeptide repeat domain"/>
    <property type="match status" value="2"/>
</dbReference>
<dbReference type="EMBL" id="ML996089">
    <property type="protein sequence ID" value="KAF2150535.1"/>
    <property type="molecule type" value="Genomic_DNA"/>
</dbReference>
<evidence type="ECO:0000256" key="1">
    <source>
        <dbReference type="ARBA" id="ARBA00022737"/>
    </source>
</evidence>
<keyword evidence="1" id="KW-0677">Repeat</keyword>
<evidence type="ECO:0008006" key="5">
    <source>
        <dbReference type="Google" id="ProtNLM"/>
    </source>
</evidence>
<dbReference type="AlphaFoldDB" id="A0A9P4IZI5"/>
<reference evidence="3" key="1">
    <citation type="journal article" date="2020" name="Stud. Mycol.">
        <title>101 Dothideomycetes genomes: a test case for predicting lifestyles and emergence of pathogens.</title>
        <authorList>
            <person name="Haridas S."/>
            <person name="Albert R."/>
            <person name="Binder M."/>
            <person name="Bloem J."/>
            <person name="Labutti K."/>
            <person name="Salamov A."/>
            <person name="Andreopoulos B."/>
            <person name="Baker S."/>
            <person name="Barry K."/>
            <person name="Bills G."/>
            <person name="Bluhm B."/>
            <person name="Cannon C."/>
            <person name="Castanera R."/>
            <person name="Culley D."/>
            <person name="Daum C."/>
            <person name="Ezra D."/>
            <person name="Gonzalez J."/>
            <person name="Henrissat B."/>
            <person name="Kuo A."/>
            <person name="Liang C."/>
            <person name="Lipzen A."/>
            <person name="Lutzoni F."/>
            <person name="Magnuson J."/>
            <person name="Mondo S."/>
            <person name="Nolan M."/>
            <person name="Ohm R."/>
            <person name="Pangilinan J."/>
            <person name="Park H.-J."/>
            <person name="Ramirez L."/>
            <person name="Alfaro M."/>
            <person name="Sun H."/>
            <person name="Tritt A."/>
            <person name="Yoshinaga Y."/>
            <person name="Zwiers L.-H."/>
            <person name="Turgeon B."/>
            <person name="Goodwin S."/>
            <person name="Spatafora J."/>
            <person name="Crous P."/>
            <person name="Grigoriev I."/>
        </authorList>
    </citation>
    <scope>NUCLEOTIDE SEQUENCE</scope>
    <source>
        <strain evidence="3">CBS 260.36</strain>
    </source>
</reference>
<dbReference type="InterPro" id="IPR002885">
    <property type="entry name" value="PPR_rpt"/>
</dbReference>
<evidence type="ECO:0000313" key="3">
    <source>
        <dbReference type="EMBL" id="KAF2150535.1"/>
    </source>
</evidence>
<comment type="caution">
    <text evidence="3">The sequence shown here is derived from an EMBL/GenBank/DDBJ whole genome shotgun (WGS) entry which is preliminary data.</text>
</comment>
<sequence>MTPPATRLGKPPPAPSLQLLRLLRHCVQDKPPEDPSYRNATIRKSSRNGVTWSQKAQLSSSCQSFQLIRIHISRFQKFSSFPFGRRSGFFTADHTRAYTPFRRAYASPTRPAASAAVASLSIEELESFVDTPEEPEELAGIDKVELGNIDKVRWSRHRVNAGDTNQSFATLPLDPLPGVSREHVVQYPVNSFEPALDPKAVRVPQMQQKSITEGHTFKITKHLAENTEIWKQRQDSWTRREDIRDENVERIVSSLEEQLARQSPDLKSVFETYSRLPEPRISYLYPRTVTSLLQMLRQVQVKTAEIVKQYFAVMDDMVRSGLAPSMRDFTSGLVFVGKTAGINPGYGLARALKIFRRMEQYGIRRADIFTFNTLGDLALRAHRLDVFRDLLRELSYRKIPHDRYTWLLKLRYWGLRNNANRIKRTYREMVAEGELIDTVVLNCVIRQLIIVHDAFTAEKTFERMKDIESSKPQEERATPPEEWNKQIQLAKMLRYASWLFRHDHENLKKLQHATPTSPNTYTYRMIVKHHCITTGNLHRVVDLLEEMQQRGLLITRPIFWMVFNGFERNTSGKFSPWNISQLDSMFELFVHYVKLSRETKKSETSQKYDYRCDLNGRTIEKLVRAYAQHSDGARLRQIWETIRPMWKATKATIENMESYVVVLENTANPLRRHDKRAAALRRYVLSKLRHGQWDDGDDDEPFA</sequence>
<organism evidence="3 4">
    <name type="scientific">Myriangium duriaei CBS 260.36</name>
    <dbReference type="NCBI Taxonomy" id="1168546"/>
    <lineage>
        <taxon>Eukaryota</taxon>
        <taxon>Fungi</taxon>
        <taxon>Dikarya</taxon>
        <taxon>Ascomycota</taxon>
        <taxon>Pezizomycotina</taxon>
        <taxon>Dothideomycetes</taxon>
        <taxon>Dothideomycetidae</taxon>
        <taxon>Myriangiales</taxon>
        <taxon>Myriangiaceae</taxon>
        <taxon>Myriangium</taxon>
    </lineage>
</organism>
<keyword evidence="4" id="KW-1185">Reference proteome</keyword>
<dbReference type="InterPro" id="IPR011990">
    <property type="entry name" value="TPR-like_helical_dom_sf"/>
</dbReference>
<proteinExistence type="predicted"/>
<dbReference type="PROSITE" id="PS51375">
    <property type="entry name" value="PPR"/>
    <property type="match status" value="1"/>
</dbReference>
<dbReference type="PANTHER" id="PTHR47941">
    <property type="entry name" value="PENTATRICOPEPTIDE REPEAT-CONTAINING PROTEIN 3, MITOCHONDRIAL"/>
    <property type="match status" value="1"/>
</dbReference>
<gene>
    <name evidence="3" type="ORF">K461DRAFT_280539</name>
</gene>
<accession>A0A9P4IZI5</accession>
<protein>
    <recommendedName>
        <fullName evidence="5">Pentatricopeptide repeat domain-containing protein</fullName>
    </recommendedName>
</protein>
<evidence type="ECO:0000313" key="4">
    <source>
        <dbReference type="Proteomes" id="UP000799439"/>
    </source>
</evidence>
<evidence type="ECO:0000256" key="2">
    <source>
        <dbReference type="PROSITE-ProRule" id="PRU00708"/>
    </source>
</evidence>
<dbReference type="Proteomes" id="UP000799439">
    <property type="component" value="Unassembled WGS sequence"/>
</dbReference>
<name>A0A9P4IZI5_9PEZI</name>